<evidence type="ECO:0000256" key="1">
    <source>
        <dbReference type="SAM" id="SignalP"/>
    </source>
</evidence>
<reference evidence="2" key="2">
    <citation type="submission" date="2023-05" db="EMBL/GenBank/DDBJ databases">
        <authorList>
            <consortium name="Lawrence Berkeley National Laboratory"/>
            <person name="Steindorff A."/>
            <person name="Hensen N."/>
            <person name="Bonometti L."/>
            <person name="Westerberg I."/>
            <person name="Brannstrom I.O."/>
            <person name="Guillou S."/>
            <person name="Cros-Aarteil S."/>
            <person name="Calhoun S."/>
            <person name="Haridas S."/>
            <person name="Kuo A."/>
            <person name="Mondo S."/>
            <person name="Pangilinan J."/>
            <person name="Riley R."/>
            <person name="Labutti K."/>
            <person name="Andreopoulos B."/>
            <person name="Lipzen A."/>
            <person name="Chen C."/>
            <person name="Yanf M."/>
            <person name="Daum C."/>
            <person name="Ng V."/>
            <person name="Clum A."/>
            <person name="Ohm R."/>
            <person name="Martin F."/>
            <person name="Silar P."/>
            <person name="Natvig D."/>
            <person name="Lalanne C."/>
            <person name="Gautier V."/>
            <person name="Ament-Velasquez S.L."/>
            <person name="Kruys A."/>
            <person name="Hutchinson M.I."/>
            <person name="Powell A.J."/>
            <person name="Barry K."/>
            <person name="Miller A.N."/>
            <person name="Grigoriev I.V."/>
            <person name="Debuchy R."/>
            <person name="Gladieux P."/>
            <person name="Thoren M.H."/>
            <person name="Johannesson H."/>
        </authorList>
    </citation>
    <scope>NUCLEOTIDE SEQUENCE</scope>
    <source>
        <strain evidence="2">CBS 141.50</strain>
    </source>
</reference>
<gene>
    <name evidence="2" type="ORF">C8A04DRAFT_13152</name>
</gene>
<feature type="signal peptide" evidence="1">
    <location>
        <begin position="1"/>
        <end position="18"/>
    </location>
</feature>
<dbReference type="Proteomes" id="UP001302676">
    <property type="component" value="Unassembled WGS sequence"/>
</dbReference>
<feature type="chain" id="PRO_5042871918" evidence="1">
    <location>
        <begin position="19"/>
        <end position="174"/>
    </location>
</feature>
<name>A0AAN6V120_9PEZI</name>
<evidence type="ECO:0000313" key="3">
    <source>
        <dbReference type="Proteomes" id="UP001302676"/>
    </source>
</evidence>
<dbReference type="RefSeq" id="XP_062635905.1">
    <property type="nucleotide sequence ID" value="XM_062777602.1"/>
</dbReference>
<keyword evidence="3" id="KW-1185">Reference proteome</keyword>
<organism evidence="2 3">
    <name type="scientific">Dichotomopilus funicola</name>
    <dbReference type="NCBI Taxonomy" id="1934379"/>
    <lineage>
        <taxon>Eukaryota</taxon>
        <taxon>Fungi</taxon>
        <taxon>Dikarya</taxon>
        <taxon>Ascomycota</taxon>
        <taxon>Pezizomycotina</taxon>
        <taxon>Sordariomycetes</taxon>
        <taxon>Sordariomycetidae</taxon>
        <taxon>Sordariales</taxon>
        <taxon>Chaetomiaceae</taxon>
        <taxon>Dichotomopilus</taxon>
    </lineage>
</organism>
<sequence length="174" mass="18254">MEILSILLFLSGLAPVCASPVAPLDPQLEARGFITGREPLDIGAPDDAGSPNPDPDAGCTTTLTETLECSWDGTTTEYPSTTTLFRSIDCNGCDNVSVSREIHYCPNQSIIATLYPVSPSTTWSTVCQTSASVGVRSTAHAPAATSTVVPEHHAALPVVPTPTPAPLARKRSQH</sequence>
<keyword evidence="1" id="KW-0732">Signal</keyword>
<proteinExistence type="predicted"/>
<reference evidence="2" key="1">
    <citation type="journal article" date="2023" name="Mol. Phylogenet. Evol.">
        <title>Genome-scale phylogeny and comparative genomics of the fungal order Sordariales.</title>
        <authorList>
            <person name="Hensen N."/>
            <person name="Bonometti L."/>
            <person name="Westerberg I."/>
            <person name="Brannstrom I.O."/>
            <person name="Guillou S."/>
            <person name="Cros-Aarteil S."/>
            <person name="Calhoun S."/>
            <person name="Haridas S."/>
            <person name="Kuo A."/>
            <person name="Mondo S."/>
            <person name="Pangilinan J."/>
            <person name="Riley R."/>
            <person name="LaButti K."/>
            <person name="Andreopoulos B."/>
            <person name="Lipzen A."/>
            <person name="Chen C."/>
            <person name="Yan M."/>
            <person name="Daum C."/>
            <person name="Ng V."/>
            <person name="Clum A."/>
            <person name="Steindorff A."/>
            <person name="Ohm R.A."/>
            <person name="Martin F."/>
            <person name="Silar P."/>
            <person name="Natvig D.O."/>
            <person name="Lalanne C."/>
            <person name="Gautier V."/>
            <person name="Ament-Velasquez S.L."/>
            <person name="Kruys A."/>
            <person name="Hutchinson M.I."/>
            <person name="Powell A.J."/>
            <person name="Barry K."/>
            <person name="Miller A.N."/>
            <person name="Grigoriev I.V."/>
            <person name="Debuchy R."/>
            <person name="Gladieux P."/>
            <person name="Hiltunen Thoren M."/>
            <person name="Johannesson H."/>
        </authorList>
    </citation>
    <scope>NUCLEOTIDE SEQUENCE</scope>
    <source>
        <strain evidence="2">CBS 141.50</strain>
    </source>
</reference>
<accession>A0AAN6V120</accession>
<dbReference type="GeneID" id="87814215"/>
<dbReference type="AlphaFoldDB" id="A0AAN6V120"/>
<comment type="caution">
    <text evidence="2">The sequence shown here is derived from an EMBL/GenBank/DDBJ whole genome shotgun (WGS) entry which is preliminary data.</text>
</comment>
<dbReference type="EMBL" id="MU853596">
    <property type="protein sequence ID" value="KAK4142534.1"/>
    <property type="molecule type" value="Genomic_DNA"/>
</dbReference>
<evidence type="ECO:0000313" key="2">
    <source>
        <dbReference type="EMBL" id="KAK4142534.1"/>
    </source>
</evidence>
<protein>
    <submittedName>
        <fullName evidence="2">Uncharacterized protein</fullName>
    </submittedName>
</protein>